<name>A0A2G5B5G5_COERN</name>
<dbReference type="AlphaFoldDB" id="A0A2G5B5G5"/>
<keyword evidence="2" id="KW-1185">Reference proteome</keyword>
<sequence length="135" mass="14330">MTGSSTAVVAWALRSYITSLRVLQDASAGEEELSGSIGPHTPLLVETMTLLARPRTRLVFPSQLAPSTQPMTSWVVRQSDSELNAAAKQILAQINRGRVGKPVEAAKSGDLFFAHTQGGLSAEMKQIVAASPGQE</sequence>
<accession>A0A2G5B5G5</accession>
<dbReference type="OrthoDB" id="5558422at2759"/>
<dbReference type="EMBL" id="KZ303520">
    <property type="protein sequence ID" value="PIA14241.1"/>
    <property type="molecule type" value="Genomic_DNA"/>
</dbReference>
<protein>
    <submittedName>
        <fullName evidence="1">Uncharacterized protein</fullName>
    </submittedName>
</protein>
<evidence type="ECO:0000313" key="1">
    <source>
        <dbReference type="EMBL" id="PIA14241.1"/>
    </source>
</evidence>
<dbReference type="Proteomes" id="UP000242474">
    <property type="component" value="Unassembled WGS sequence"/>
</dbReference>
<gene>
    <name evidence="1" type="ORF">COEREDRAFT_10601</name>
</gene>
<evidence type="ECO:0000313" key="2">
    <source>
        <dbReference type="Proteomes" id="UP000242474"/>
    </source>
</evidence>
<organism evidence="1 2">
    <name type="scientific">Coemansia reversa (strain ATCC 12441 / NRRL 1564)</name>
    <dbReference type="NCBI Taxonomy" id="763665"/>
    <lineage>
        <taxon>Eukaryota</taxon>
        <taxon>Fungi</taxon>
        <taxon>Fungi incertae sedis</taxon>
        <taxon>Zoopagomycota</taxon>
        <taxon>Kickxellomycotina</taxon>
        <taxon>Kickxellomycetes</taxon>
        <taxon>Kickxellales</taxon>
        <taxon>Kickxellaceae</taxon>
        <taxon>Coemansia</taxon>
    </lineage>
</organism>
<proteinExistence type="predicted"/>
<reference evidence="1 2" key="1">
    <citation type="journal article" date="2015" name="Genome Biol. Evol.">
        <title>Phylogenomic analyses indicate that early fungi evolved digesting cell walls of algal ancestors of land plants.</title>
        <authorList>
            <person name="Chang Y."/>
            <person name="Wang S."/>
            <person name="Sekimoto S."/>
            <person name="Aerts A.L."/>
            <person name="Choi C."/>
            <person name="Clum A."/>
            <person name="LaButti K.M."/>
            <person name="Lindquist E.A."/>
            <person name="Yee Ngan C."/>
            <person name="Ohm R.A."/>
            <person name="Salamov A.A."/>
            <person name="Grigoriev I.V."/>
            <person name="Spatafora J.W."/>
            <person name="Berbee M.L."/>
        </authorList>
    </citation>
    <scope>NUCLEOTIDE SEQUENCE [LARGE SCALE GENOMIC DNA]</scope>
    <source>
        <strain evidence="1 2">NRRL 1564</strain>
    </source>
</reference>